<feature type="compositionally biased region" description="Polar residues" evidence="3">
    <location>
        <begin position="811"/>
        <end position="821"/>
    </location>
</feature>
<evidence type="ECO:0000259" key="4">
    <source>
        <dbReference type="PROSITE" id="PS50054"/>
    </source>
</evidence>
<proteinExistence type="predicted"/>
<feature type="compositionally biased region" description="Low complexity" evidence="3">
    <location>
        <begin position="222"/>
        <end position="250"/>
    </location>
</feature>
<evidence type="ECO:0000256" key="3">
    <source>
        <dbReference type="SAM" id="MobiDB-lite"/>
    </source>
</evidence>
<evidence type="ECO:0000313" key="6">
    <source>
        <dbReference type="EMBL" id="PWZ01045.1"/>
    </source>
</evidence>
<dbReference type="GO" id="GO:0005634">
    <property type="term" value="C:nucleus"/>
    <property type="evidence" value="ECO:0007669"/>
    <property type="project" value="GOC"/>
</dbReference>
<accession>A0A317XRW4</accession>
<feature type="compositionally biased region" description="Low complexity" evidence="3">
    <location>
        <begin position="774"/>
        <end position="801"/>
    </location>
</feature>
<dbReference type="PANTHER" id="PTHR47550:SF1">
    <property type="entry name" value="DUAL SPECIFICITY PROTEIN PHOSPHATASE PPS1"/>
    <property type="match status" value="1"/>
</dbReference>
<protein>
    <submittedName>
        <fullName evidence="6">Uncharacterized protein</fullName>
    </submittedName>
</protein>
<evidence type="ECO:0000259" key="5">
    <source>
        <dbReference type="PROSITE" id="PS50056"/>
    </source>
</evidence>
<evidence type="ECO:0000313" key="7">
    <source>
        <dbReference type="Proteomes" id="UP000246740"/>
    </source>
</evidence>
<dbReference type="Proteomes" id="UP000246740">
    <property type="component" value="Unassembled WGS sequence"/>
</dbReference>
<dbReference type="PROSITE" id="PS00383">
    <property type="entry name" value="TYR_PHOSPHATASE_1"/>
    <property type="match status" value="1"/>
</dbReference>
<feature type="domain" description="Tyrosine specific protein phosphatases" evidence="5">
    <location>
        <begin position="1089"/>
        <end position="1154"/>
    </location>
</feature>
<name>A0A317XRW4_9BASI</name>
<feature type="compositionally biased region" description="Low complexity" evidence="3">
    <location>
        <begin position="304"/>
        <end position="340"/>
    </location>
</feature>
<feature type="region of interest" description="Disordered" evidence="3">
    <location>
        <begin position="1"/>
        <end position="75"/>
    </location>
</feature>
<gene>
    <name evidence="6" type="ORF">BCV70DRAFT_159727</name>
</gene>
<evidence type="ECO:0000256" key="2">
    <source>
        <dbReference type="ARBA" id="ARBA00022912"/>
    </source>
</evidence>
<dbReference type="Pfam" id="PF00782">
    <property type="entry name" value="DSPc"/>
    <property type="match status" value="1"/>
</dbReference>
<dbReference type="FunFam" id="3.90.190.10:FF:000095">
    <property type="entry name" value="Unplaced genomic scaffold supercont1.9, whole genome shotgun sequence"/>
    <property type="match status" value="1"/>
</dbReference>
<dbReference type="InterPro" id="IPR000387">
    <property type="entry name" value="Tyr_Pase_dom"/>
</dbReference>
<dbReference type="InParanoid" id="A0A317XRW4"/>
<feature type="compositionally biased region" description="Polar residues" evidence="3">
    <location>
        <begin position="258"/>
        <end position="270"/>
    </location>
</feature>
<feature type="region of interest" description="Disordered" evidence="3">
    <location>
        <begin position="412"/>
        <end position="441"/>
    </location>
</feature>
<dbReference type="EMBL" id="KZ819191">
    <property type="protein sequence ID" value="PWZ01045.1"/>
    <property type="molecule type" value="Genomic_DNA"/>
</dbReference>
<evidence type="ECO:0000256" key="1">
    <source>
        <dbReference type="ARBA" id="ARBA00022801"/>
    </source>
</evidence>
<dbReference type="InterPro" id="IPR029021">
    <property type="entry name" value="Prot-tyrosine_phosphatase-like"/>
</dbReference>
<feature type="compositionally biased region" description="Polar residues" evidence="3">
    <location>
        <begin position="355"/>
        <end position="364"/>
    </location>
</feature>
<dbReference type="OrthoDB" id="273181at2759"/>
<keyword evidence="1" id="KW-0378">Hydrolase</keyword>
<keyword evidence="2" id="KW-0904">Protein phosphatase</keyword>
<dbReference type="SUPFAM" id="SSF52799">
    <property type="entry name" value="(Phosphotyrosine protein) phosphatases II"/>
    <property type="match status" value="2"/>
</dbReference>
<dbReference type="InterPro" id="IPR000340">
    <property type="entry name" value="Dual-sp_phosphatase_cat-dom"/>
</dbReference>
<feature type="compositionally biased region" description="Acidic residues" evidence="3">
    <location>
        <begin position="570"/>
        <end position="587"/>
    </location>
</feature>
<feature type="region of interest" description="Disordered" evidence="3">
    <location>
        <begin position="304"/>
        <end position="365"/>
    </location>
</feature>
<feature type="region of interest" description="Disordered" evidence="3">
    <location>
        <begin position="770"/>
        <end position="837"/>
    </location>
</feature>
<dbReference type="GO" id="GO:0033260">
    <property type="term" value="P:nuclear DNA replication"/>
    <property type="evidence" value="ECO:0007669"/>
    <property type="project" value="InterPro"/>
</dbReference>
<dbReference type="InterPro" id="IPR020422">
    <property type="entry name" value="TYR_PHOSPHATASE_DUAL_dom"/>
</dbReference>
<dbReference type="GO" id="GO:0008138">
    <property type="term" value="F:protein tyrosine/serine/threonine phosphatase activity"/>
    <property type="evidence" value="ECO:0007669"/>
    <property type="project" value="InterPro"/>
</dbReference>
<dbReference type="SMART" id="SM00195">
    <property type="entry name" value="DSPc"/>
    <property type="match status" value="1"/>
</dbReference>
<keyword evidence="7" id="KW-1185">Reference proteome</keyword>
<reference evidence="6 7" key="1">
    <citation type="journal article" date="2018" name="Mol. Biol. Evol.">
        <title>Broad Genomic Sampling Reveals a Smut Pathogenic Ancestry of the Fungal Clade Ustilaginomycotina.</title>
        <authorList>
            <person name="Kijpornyongpan T."/>
            <person name="Mondo S.J."/>
            <person name="Barry K."/>
            <person name="Sandor L."/>
            <person name="Lee J."/>
            <person name="Lipzen A."/>
            <person name="Pangilinan J."/>
            <person name="LaButti K."/>
            <person name="Hainaut M."/>
            <person name="Henrissat B."/>
            <person name="Grigoriev I.V."/>
            <person name="Spatafora J.W."/>
            <person name="Aime M.C."/>
        </authorList>
    </citation>
    <scope>NUCLEOTIDE SEQUENCE [LARGE SCALE GENOMIC DNA]</scope>
    <source>
        <strain evidence="6 7">MCA 3645</strain>
    </source>
</reference>
<dbReference type="AlphaFoldDB" id="A0A317XRW4"/>
<sequence>MSQVVADAHVSLHPVASRHGGQSSTRVAVKVPTAAPPSSSSLFKSKQRSAAVSRARGVSPKSRPARSKPSVSSPKVYGIQHADLDDFPTVYEDLLRDDLSSNYEDDDEDDVDIVGGPACAEDADCLRSMQRSIASPIRAMSASQFAQLHEQYVSLDVPHSVVFPFLHGVDGSIPAQNAFFGAPMNGQPAPNYRGLTVIRADMPSLEEAQRMQAAARSHRRSSASPPLSSATRARARTFSSVTTQSSGSSPDSDEDAQFDTTWHPNRSNPVPVSGLGNGAADGTLSTPDQVMRDATDRCTLPATCSESATSVASTTSRPSLFSISSENYSSSSRTSVSTVSDVAPDEPTKADLHSHSSSGAASNTFRREAPKVFEPQPRHSVLNSTVFPSEVIRPPSITRSMYGRNVVYGDLSSPGSLGEEDDGASSEYRRNPPSFLKPPQASGVSLRNFKIQCAKYATISDVVIYCPFGYHPGVLTLAKWVREAQASVRRERLQRGWGGLRYNVFVVTDSFDVFERHFPHLIATDSRGCSRNTVDFFDRERDEMKRLTRASEIDDNVWLGCTADAPGGEENSDEWGDNEPVTPDEDGNPNSFSICVRVNEVSELPTLAHLRSASHYLDTLESTMQFEADCAKGISGLHHGSFDGSAVHVRDNEMRSSTEGREGMLVLGPNGWTPKPYACSVQGDLAAASRFQSTREGPGVGAGTGAVGSRLVFGTQVQDRDGRGPLRLDASSVVHVDFLAGGERSNLPGNEMAHAIIEICGWIQQQACPPVADTTPSSSPTRRSPSSSFSTLSSTLRSYRSGGAASPVRSMVSNERTSGGANSPDSRSTPRSRRPRRVLLHCTDGYTETSVLALAYLMYSRGLSLPEAYLDLQIRANRSFFVYPNEVPLLERIERVLQRTRAARATVELASNEVSDSRRARHVTSKSFSGPSTHEAAQLLDDRRLSLSSPVSSQRTTADVASAGNWVVDHSWFDKSRFDGSFPSRILPFLYLGNLAHASNVDMLRVLGITHLVSVGETALAPPDHISAKVNHGQQQRGDGRYQRASARAALSEDPSTVPSLTYQTDGISVLNVRNVSDDGIDSLRPTMREAVQFIEAARLAGGKVLVHCRVGVSRSSTIVLAYVMAHLDLGLVESYLLVRSRRLNIVIQPHLLFLWELRGWESYLQRAKQIQASALETRNGRAGVCGRQRELSREASFALSALSLRSCSGRNMEIGAGAGSAHGFAVTDSASRKFGCGSPAGLPYDSTRMVWGHLCREIADLNSRYFF</sequence>
<dbReference type="PROSITE" id="PS50054">
    <property type="entry name" value="TYR_PHOSPHATASE_DUAL"/>
    <property type="match status" value="1"/>
</dbReference>
<dbReference type="PROSITE" id="PS50056">
    <property type="entry name" value="TYR_PHOSPHATASE_2"/>
    <property type="match status" value="1"/>
</dbReference>
<feature type="compositionally biased region" description="Low complexity" evidence="3">
    <location>
        <begin position="58"/>
        <end position="75"/>
    </location>
</feature>
<feature type="region of interest" description="Disordered" evidence="3">
    <location>
        <begin position="207"/>
        <end position="287"/>
    </location>
</feature>
<dbReference type="InterPro" id="IPR016130">
    <property type="entry name" value="Tyr_Pase_AS"/>
</dbReference>
<dbReference type="STRING" id="1882483.A0A317XRW4"/>
<dbReference type="InterPro" id="IPR047949">
    <property type="entry name" value="PPS1_DSP"/>
</dbReference>
<feature type="region of interest" description="Disordered" evidence="3">
    <location>
        <begin position="568"/>
        <end position="588"/>
    </location>
</feature>
<dbReference type="Gene3D" id="3.90.190.10">
    <property type="entry name" value="Protein tyrosine phosphatase superfamily"/>
    <property type="match status" value="2"/>
</dbReference>
<organism evidence="6 7">
    <name type="scientific">Testicularia cyperi</name>
    <dbReference type="NCBI Taxonomy" id="1882483"/>
    <lineage>
        <taxon>Eukaryota</taxon>
        <taxon>Fungi</taxon>
        <taxon>Dikarya</taxon>
        <taxon>Basidiomycota</taxon>
        <taxon>Ustilaginomycotina</taxon>
        <taxon>Ustilaginomycetes</taxon>
        <taxon>Ustilaginales</taxon>
        <taxon>Anthracoideaceae</taxon>
        <taxon>Testicularia</taxon>
    </lineage>
</organism>
<dbReference type="PANTHER" id="PTHR47550">
    <property type="entry name" value="DUAL SPECIFICITY PROTEIN PHOSPHATASE PPS1"/>
    <property type="match status" value="1"/>
</dbReference>
<dbReference type="InterPro" id="IPR053239">
    <property type="entry name" value="Dual_spec_PTase"/>
</dbReference>
<feature type="domain" description="Tyrosine-protein phosphatase" evidence="4">
    <location>
        <begin position="982"/>
        <end position="1167"/>
    </location>
</feature>
<dbReference type="CDD" id="cd14516">
    <property type="entry name" value="DSP_fungal_PPS1"/>
    <property type="match status" value="1"/>
</dbReference>